<evidence type="ECO:0000256" key="6">
    <source>
        <dbReference type="ARBA" id="ARBA00022606"/>
    </source>
</evidence>
<dbReference type="SMART" id="SM00911">
    <property type="entry name" value="HWE_HK"/>
    <property type="match status" value="1"/>
</dbReference>
<comment type="caution">
    <text evidence="20">The sequence shown here is derived from an EMBL/GenBank/DDBJ whole genome shotgun (WGS) entry which is preliminary data.</text>
</comment>
<evidence type="ECO:0000256" key="10">
    <source>
        <dbReference type="ARBA" id="ARBA00022737"/>
    </source>
</evidence>
<dbReference type="InterPro" id="IPR035965">
    <property type="entry name" value="PAS-like_dom_sf"/>
</dbReference>
<dbReference type="Gene3D" id="3.30.565.10">
    <property type="entry name" value="Histidine kinase-like ATPase, C-terminal domain"/>
    <property type="match status" value="1"/>
</dbReference>
<proteinExistence type="predicted"/>
<dbReference type="PROSITE" id="PS50112">
    <property type="entry name" value="PAS"/>
    <property type="match status" value="1"/>
</dbReference>
<keyword evidence="6" id="KW-0716">Sensory transduction</keyword>
<accession>A0ABV7KJF8</accession>
<dbReference type="SUPFAM" id="SSF55874">
    <property type="entry name" value="ATPase domain of HSP90 chaperone/DNA topoisomerase II/histidine kinase"/>
    <property type="match status" value="1"/>
</dbReference>
<keyword evidence="21" id="KW-1185">Reference proteome</keyword>
<sequence length="347" mass="37301">MTDPHEQSSPHGLPGQKADQRQVEAAAWLAAVVENSDDAILSKTLDGVIMTWNRGAERMFGFSADEVVGRSITMIIPEDRLPEETEILRRLRAGERIEHFETVRRRKDGELVDISLTVSPVRNAAGEILGASKIARDVSAQKRAYAQQNLLLREMNHRIKNLFSLTAALVGLSARATTGGEALAADLSERLRALARAHALTMPELSDDASGAGTTTFVALLEAVLAPHASDGTPHFTISGADAPLSGNALTSAALLLHELATNATKYGALSVPEGRLSVELSMEDDSLRMQWRESGIPTPPEASRTQGFGSTLERAALAGLQGSLTRDWEPHSLTIRLELPLARLAA</sequence>
<keyword evidence="15" id="KW-0843">Virulence</keyword>
<dbReference type="RefSeq" id="WP_378221851.1">
    <property type="nucleotide sequence ID" value="NZ_JBHRTK010000014.1"/>
</dbReference>
<dbReference type="InterPro" id="IPR000014">
    <property type="entry name" value="PAS"/>
</dbReference>
<dbReference type="PANTHER" id="PTHR41523">
    <property type="entry name" value="TWO-COMPONENT SYSTEM SENSOR PROTEIN"/>
    <property type="match status" value="1"/>
</dbReference>
<evidence type="ECO:0000256" key="14">
    <source>
        <dbReference type="ARBA" id="ARBA00022991"/>
    </source>
</evidence>
<dbReference type="CDD" id="cd00130">
    <property type="entry name" value="PAS"/>
    <property type="match status" value="1"/>
</dbReference>
<comment type="catalytic activity">
    <reaction evidence="1">
        <text>ATP + protein L-histidine = ADP + protein N-phospho-L-histidine.</text>
        <dbReference type="EC" id="2.7.13.3"/>
    </reaction>
</comment>
<evidence type="ECO:0000259" key="19">
    <source>
        <dbReference type="PROSITE" id="PS50113"/>
    </source>
</evidence>
<evidence type="ECO:0000256" key="2">
    <source>
        <dbReference type="ARBA" id="ARBA00012438"/>
    </source>
</evidence>
<keyword evidence="5" id="KW-0597">Phosphoprotein</keyword>
<dbReference type="EMBL" id="JBHRTK010000014">
    <property type="protein sequence ID" value="MFC3207537.1"/>
    <property type="molecule type" value="Genomic_DNA"/>
</dbReference>
<evidence type="ECO:0000256" key="13">
    <source>
        <dbReference type="ARBA" id="ARBA00022840"/>
    </source>
</evidence>
<evidence type="ECO:0000256" key="12">
    <source>
        <dbReference type="ARBA" id="ARBA00022777"/>
    </source>
</evidence>
<evidence type="ECO:0000313" key="20">
    <source>
        <dbReference type="EMBL" id="MFC3207537.1"/>
    </source>
</evidence>
<dbReference type="Proteomes" id="UP001595583">
    <property type="component" value="Unassembled WGS sequence"/>
</dbReference>
<evidence type="ECO:0000256" key="4">
    <source>
        <dbReference type="ARBA" id="ARBA00022543"/>
    </source>
</evidence>
<organism evidence="20 21">
    <name type="scientific">Aquamicrobium soli</name>
    <dbReference type="NCBI Taxonomy" id="1811518"/>
    <lineage>
        <taxon>Bacteria</taxon>
        <taxon>Pseudomonadati</taxon>
        <taxon>Pseudomonadota</taxon>
        <taxon>Alphaproteobacteria</taxon>
        <taxon>Hyphomicrobiales</taxon>
        <taxon>Phyllobacteriaceae</taxon>
        <taxon>Aquamicrobium</taxon>
    </lineage>
</organism>
<reference evidence="21" key="1">
    <citation type="journal article" date="2019" name="Int. J. Syst. Evol. Microbiol.">
        <title>The Global Catalogue of Microorganisms (GCM) 10K type strain sequencing project: providing services to taxonomists for standard genome sequencing and annotation.</title>
        <authorList>
            <consortium name="The Broad Institute Genomics Platform"/>
            <consortium name="The Broad Institute Genome Sequencing Center for Infectious Disease"/>
            <person name="Wu L."/>
            <person name="Ma J."/>
        </authorList>
    </citation>
    <scope>NUCLEOTIDE SEQUENCE [LARGE SCALE GENOMIC DNA]</scope>
    <source>
        <strain evidence="21">KCTC 52165</strain>
    </source>
</reference>
<dbReference type="Pfam" id="PF07536">
    <property type="entry name" value="HWE_HK"/>
    <property type="match status" value="1"/>
</dbReference>
<evidence type="ECO:0000256" key="15">
    <source>
        <dbReference type="ARBA" id="ARBA00023026"/>
    </source>
</evidence>
<evidence type="ECO:0000256" key="8">
    <source>
        <dbReference type="ARBA" id="ARBA00022643"/>
    </source>
</evidence>
<feature type="region of interest" description="Disordered" evidence="17">
    <location>
        <begin position="1"/>
        <end position="20"/>
    </location>
</feature>
<keyword evidence="8" id="KW-0288">FMN</keyword>
<dbReference type="Pfam" id="PF00989">
    <property type="entry name" value="PAS"/>
    <property type="match status" value="1"/>
</dbReference>
<evidence type="ECO:0000256" key="1">
    <source>
        <dbReference type="ARBA" id="ARBA00000085"/>
    </source>
</evidence>
<keyword evidence="13" id="KW-0067">ATP-binding</keyword>
<dbReference type="InterPro" id="IPR013767">
    <property type="entry name" value="PAS_fold"/>
</dbReference>
<dbReference type="EC" id="2.7.13.3" evidence="2"/>
<evidence type="ECO:0000259" key="18">
    <source>
        <dbReference type="PROSITE" id="PS50112"/>
    </source>
</evidence>
<feature type="domain" description="PAC" evidence="19">
    <location>
        <begin position="98"/>
        <end position="150"/>
    </location>
</feature>
<dbReference type="SMART" id="SM00086">
    <property type="entry name" value="PAC"/>
    <property type="match status" value="1"/>
</dbReference>
<keyword evidence="16" id="KW-0675">Receptor</keyword>
<evidence type="ECO:0000256" key="17">
    <source>
        <dbReference type="SAM" id="MobiDB-lite"/>
    </source>
</evidence>
<evidence type="ECO:0000256" key="16">
    <source>
        <dbReference type="ARBA" id="ARBA00023170"/>
    </source>
</evidence>
<keyword evidence="4" id="KW-0600">Photoreceptor protein</keyword>
<dbReference type="InterPro" id="IPR000700">
    <property type="entry name" value="PAS-assoc_C"/>
</dbReference>
<evidence type="ECO:0000256" key="9">
    <source>
        <dbReference type="ARBA" id="ARBA00022679"/>
    </source>
</evidence>
<keyword evidence="11" id="KW-0547">Nucleotide-binding</keyword>
<dbReference type="SUPFAM" id="SSF55785">
    <property type="entry name" value="PYP-like sensor domain (PAS domain)"/>
    <property type="match status" value="1"/>
</dbReference>
<keyword evidence="7" id="KW-0285">Flavoprotein</keyword>
<dbReference type="NCBIfam" id="TIGR00229">
    <property type="entry name" value="sensory_box"/>
    <property type="match status" value="1"/>
</dbReference>
<evidence type="ECO:0000256" key="11">
    <source>
        <dbReference type="ARBA" id="ARBA00022741"/>
    </source>
</evidence>
<keyword evidence="12" id="KW-0418">Kinase</keyword>
<evidence type="ECO:0000313" key="21">
    <source>
        <dbReference type="Proteomes" id="UP001595583"/>
    </source>
</evidence>
<dbReference type="Gene3D" id="3.30.450.20">
    <property type="entry name" value="PAS domain"/>
    <property type="match status" value="1"/>
</dbReference>
<protein>
    <recommendedName>
        <fullName evidence="3">Blue-light-activated histidine kinase</fullName>
        <ecNumber evidence="2">2.7.13.3</ecNumber>
    </recommendedName>
</protein>
<dbReference type="SMART" id="SM00091">
    <property type="entry name" value="PAS"/>
    <property type="match status" value="1"/>
</dbReference>
<dbReference type="InterPro" id="IPR001610">
    <property type="entry name" value="PAC"/>
</dbReference>
<keyword evidence="9" id="KW-0808">Transferase</keyword>
<dbReference type="InterPro" id="IPR011102">
    <property type="entry name" value="Sig_transdc_His_kinase_HWE"/>
</dbReference>
<evidence type="ECO:0000256" key="7">
    <source>
        <dbReference type="ARBA" id="ARBA00022630"/>
    </source>
</evidence>
<gene>
    <name evidence="20" type="ORF">ACFOHJ_15035</name>
</gene>
<feature type="domain" description="PAS" evidence="18">
    <location>
        <begin position="25"/>
        <end position="94"/>
    </location>
</feature>
<evidence type="ECO:0000256" key="5">
    <source>
        <dbReference type="ARBA" id="ARBA00022553"/>
    </source>
</evidence>
<evidence type="ECO:0000256" key="3">
    <source>
        <dbReference type="ARBA" id="ARBA00021740"/>
    </source>
</evidence>
<dbReference type="InterPro" id="IPR036890">
    <property type="entry name" value="HATPase_C_sf"/>
</dbReference>
<dbReference type="PANTHER" id="PTHR41523:SF8">
    <property type="entry name" value="ETHYLENE RESPONSE SENSOR PROTEIN"/>
    <property type="match status" value="1"/>
</dbReference>
<keyword evidence="14" id="KW-0157">Chromophore</keyword>
<keyword evidence="10" id="KW-0677">Repeat</keyword>
<name>A0ABV7KJF8_9HYPH</name>
<dbReference type="PROSITE" id="PS50113">
    <property type="entry name" value="PAC"/>
    <property type="match status" value="1"/>
</dbReference>